<organism evidence="6 7">
    <name type="scientific">Allofranklinella schreckenbergeri</name>
    <dbReference type="NCBI Taxonomy" id="1076744"/>
    <lineage>
        <taxon>Bacteria</taxon>
        <taxon>Pseudomonadati</taxon>
        <taxon>Pseudomonadota</taxon>
        <taxon>Betaproteobacteria</taxon>
        <taxon>Burkholderiales</taxon>
        <taxon>Comamonadaceae</taxon>
        <taxon>Allofranklinella</taxon>
    </lineage>
</organism>
<evidence type="ECO:0000256" key="3">
    <source>
        <dbReference type="ARBA" id="ARBA00023186"/>
    </source>
</evidence>
<dbReference type="PANTHER" id="PTHR38106">
    <property type="entry name" value="RNA CHAPERONE PROQ"/>
    <property type="match status" value="1"/>
</dbReference>
<dbReference type="SUPFAM" id="SSF48657">
    <property type="entry name" value="FinO-like"/>
    <property type="match status" value="1"/>
</dbReference>
<dbReference type="InterPro" id="IPR036442">
    <property type="entry name" value="ProQ/FinO_sf"/>
</dbReference>
<evidence type="ECO:0000259" key="5">
    <source>
        <dbReference type="SMART" id="SM00945"/>
    </source>
</evidence>
<keyword evidence="3" id="KW-0143">Chaperone</keyword>
<gene>
    <name evidence="6" type="ORF">EBQ25_08240</name>
</gene>
<reference evidence="6 7" key="1">
    <citation type="submission" date="2018-10" db="EMBL/GenBank/DDBJ databases">
        <title>Comamonadaceae CDC group NO-1 genome sequencing and assembly.</title>
        <authorList>
            <person name="Bernier A.-M."/>
            <person name="Bernard K."/>
        </authorList>
    </citation>
    <scope>NUCLEOTIDE SEQUENCE [LARGE SCALE GENOMIC DNA]</scope>
    <source>
        <strain evidence="6 7">NML161473</strain>
    </source>
</reference>
<dbReference type="RefSeq" id="WP_122254161.1">
    <property type="nucleotide sequence ID" value="NZ_RDQL01000009.1"/>
</dbReference>
<protein>
    <submittedName>
        <fullName evidence="6">Prop effector</fullName>
    </submittedName>
</protein>
<evidence type="ECO:0000313" key="6">
    <source>
        <dbReference type="EMBL" id="RMW99063.1"/>
    </source>
</evidence>
<sequence>MSESPVAASPEEASPQNAPSHLESPALPPELAAKGKSARADVRPILQELAQKWPQLFGERPLPLKRGIFSDLAQTCPHIEVEALKQALGMHTRSTRYLQAIAAGQPRHDLQLHAVEDIAAEHVFHALTELYRRKLRRAERATPAQQSAQQEQARQWLAKRLGLAMEHSALSVAEFVQAAHTRDAAIAALLQQVAEQQTQRSARDEAMLRAYEAGGVSLEDFAEMYGLSTREASAILTRARRLAAKQAPTATGADAAPAPTAVSE</sequence>
<dbReference type="SMART" id="SM00945">
    <property type="entry name" value="ProQ"/>
    <property type="match status" value="1"/>
</dbReference>
<dbReference type="InterPro" id="IPR016103">
    <property type="entry name" value="ProQ/FinO"/>
</dbReference>
<keyword evidence="7" id="KW-1185">Reference proteome</keyword>
<keyword evidence="1" id="KW-0963">Cytoplasm</keyword>
<dbReference type="Gene3D" id="1.10.1710.10">
    <property type="entry name" value="ProQ/FinO domain"/>
    <property type="match status" value="1"/>
</dbReference>
<dbReference type="GO" id="GO:0033592">
    <property type="term" value="F:RNA strand annealing activity"/>
    <property type="evidence" value="ECO:0007669"/>
    <property type="project" value="InterPro"/>
</dbReference>
<evidence type="ECO:0000256" key="1">
    <source>
        <dbReference type="ARBA" id="ARBA00022490"/>
    </source>
</evidence>
<keyword evidence="2" id="KW-0694">RNA-binding</keyword>
<proteinExistence type="predicted"/>
<dbReference type="AlphaFoldDB" id="A0A3M6Q7B8"/>
<accession>A0A3M6Q7B8</accession>
<dbReference type="EMBL" id="RDQL01000009">
    <property type="protein sequence ID" value="RMW99063.1"/>
    <property type="molecule type" value="Genomic_DNA"/>
</dbReference>
<dbReference type="PANTHER" id="PTHR38106:SF1">
    <property type="entry name" value="RNA CHAPERONE PROQ"/>
    <property type="match status" value="1"/>
</dbReference>
<evidence type="ECO:0000313" key="7">
    <source>
        <dbReference type="Proteomes" id="UP000267035"/>
    </source>
</evidence>
<dbReference type="Proteomes" id="UP000267035">
    <property type="component" value="Unassembled WGS sequence"/>
</dbReference>
<feature type="domain" description="ProQ/FinO" evidence="5">
    <location>
        <begin position="37"/>
        <end position="148"/>
    </location>
</feature>
<evidence type="ECO:0000256" key="2">
    <source>
        <dbReference type="ARBA" id="ARBA00022884"/>
    </source>
</evidence>
<name>A0A3M6Q7B8_9BURK</name>
<dbReference type="Pfam" id="PF04352">
    <property type="entry name" value="ProQ"/>
    <property type="match status" value="1"/>
</dbReference>
<dbReference type="InterPro" id="IPR023529">
    <property type="entry name" value="ProQ"/>
</dbReference>
<dbReference type="GO" id="GO:0005829">
    <property type="term" value="C:cytosol"/>
    <property type="evidence" value="ECO:0007669"/>
    <property type="project" value="TreeGrafter"/>
</dbReference>
<dbReference type="GO" id="GO:0034057">
    <property type="term" value="F:RNA strand-exchange activity"/>
    <property type="evidence" value="ECO:0007669"/>
    <property type="project" value="InterPro"/>
</dbReference>
<comment type="caution">
    <text evidence="6">The sequence shown here is derived from an EMBL/GenBank/DDBJ whole genome shotgun (WGS) entry which is preliminary data.</text>
</comment>
<evidence type="ECO:0000256" key="4">
    <source>
        <dbReference type="SAM" id="MobiDB-lite"/>
    </source>
</evidence>
<feature type="region of interest" description="Disordered" evidence="4">
    <location>
        <begin position="1"/>
        <end position="39"/>
    </location>
</feature>
<dbReference type="GO" id="GO:0010608">
    <property type="term" value="P:post-transcriptional regulation of gene expression"/>
    <property type="evidence" value="ECO:0007669"/>
    <property type="project" value="InterPro"/>
</dbReference>